<dbReference type="EMBL" id="MWWU01000003">
    <property type="protein sequence ID" value="OZG55296.1"/>
    <property type="molecule type" value="Genomic_DNA"/>
</dbReference>
<evidence type="ECO:0000259" key="4">
    <source>
        <dbReference type="PROSITE" id="PS50932"/>
    </source>
</evidence>
<proteinExistence type="predicted"/>
<accession>A0A261F8S5</accession>
<evidence type="ECO:0000313" key="5">
    <source>
        <dbReference type="EMBL" id="OZG55296.1"/>
    </source>
</evidence>
<keyword evidence="1" id="KW-0805">Transcription regulation</keyword>
<dbReference type="SMART" id="SM00354">
    <property type="entry name" value="HTH_LACI"/>
    <property type="match status" value="1"/>
</dbReference>
<dbReference type="PROSITE" id="PS50932">
    <property type="entry name" value="HTH_LACI_2"/>
    <property type="match status" value="1"/>
</dbReference>
<protein>
    <submittedName>
        <fullName evidence="5">LacI family transcriptional regulator</fullName>
    </submittedName>
</protein>
<keyword evidence="3" id="KW-0804">Transcription</keyword>
<dbReference type="InterPro" id="IPR000843">
    <property type="entry name" value="HTH_LacI"/>
</dbReference>
<dbReference type="CDD" id="cd06267">
    <property type="entry name" value="PBP1_LacI_sugar_binding-like"/>
    <property type="match status" value="1"/>
</dbReference>
<evidence type="ECO:0000256" key="3">
    <source>
        <dbReference type="ARBA" id="ARBA00023163"/>
    </source>
</evidence>
<sequence length="380" mass="41476">MQKKNLHALMHTSTHKRSYCANFLVQQAAHRGAEKRGNMEDRRKITIADVARAAGVSNSAVSYALNGRPGVSPETRDKILQTAHNLGWQPNRAAQSLSAAKSRSIGLILDGDPSLAAVEPYFMRLIAGVTQECEKNNYSLVLRRASTAQAEVPVIEQWIASGAVDGMILTNVEAHDARFSVLVDHPDFPVVALADPSMVPHLPTLFSDDVQACSMVLEHLTQLGHKSIAHISGPENLSHTQIREKALKNMCEQQGIQYTSIATDYTSEGGTAATLELLTRYERPTAIIYDNDVMALAGLVALRKNGFSIPRDMSLVSWDDSVLCSTVSPALTSMYRDVVNAGERVTQMLLALIDGHEAPSQKEKPYTLMVRSSTVTPHHA</sequence>
<dbReference type="InterPro" id="IPR046335">
    <property type="entry name" value="LacI/GalR-like_sensor"/>
</dbReference>
<dbReference type="CDD" id="cd01392">
    <property type="entry name" value="HTH_LacI"/>
    <property type="match status" value="1"/>
</dbReference>
<dbReference type="InterPro" id="IPR010982">
    <property type="entry name" value="Lambda_DNA-bd_dom_sf"/>
</dbReference>
<evidence type="ECO:0000313" key="6">
    <source>
        <dbReference type="Proteomes" id="UP000228976"/>
    </source>
</evidence>
<organism evidence="5 6">
    <name type="scientific">Aeriscardovia aeriphila</name>
    <dbReference type="NCBI Taxonomy" id="218139"/>
    <lineage>
        <taxon>Bacteria</taxon>
        <taxon>Bacillati</taxon>
        <taxon>Actinomycetota</taxon>
        <taxon>Actinomycetes</taxon>
        <taxon>Bifidobacteriales</taxon>
        <taxon>Bifidobacteriaceae</taxon>
        <taxon>Aeriscardovia</taxon>
    </lineage>
</organism>
<dbReference type="Gene3D" id="1.10.260.40">
    <property type="entry name" value="lambda repressor-like DNA-binding domains"/>
    <property type="match status" value="1"/>
</dbReference>
<evidence type="ECO:0000256" key="1">
    <source>
        <dbReference type="ARBA" id="ARBA00023015"/>
    </source>
</evidence>
<dbReference type="GO" id="GO:0000976">
    <property type="term" value="F:transcription cis-regulatory region binding"/>
    <property type="evidence" value="ECO:0007669"/>
    <property type="project" value="TreeGrafter"/>
</dbReference>
<dbReference type="PANTHER" id="PTHR30146">
    <property type="entry name" value="LACI-RELATED TRANSCRIPTIONAL REPRESSOR"/>
    <property type="match status" value="1"/>
</dbReference>
<dbReference type="Gene3D" id="3.40.50.2300">
    <property type="match status" value="2"/>
</dbReference>
<dbReference type="GO" id="GO:0003700">
    <property type="term" value="F:DNA-binding transcription factor activity"/>
    <property type="evidence" value="ECO:0007669"/>
    <property type="project" value="TreeGrafter"/>
</dbReference>
<dbReference type="SUPFAM" id="SSF53822">
    <property type="entry name" value="Periplasmic binding protein-like I"/>
    <property type="match status" value="1"/>
</dbReference>
<dbReference type="InterPro" id="IPR028082">
    <property type="entry name" value="Peripla_BP_I"/>
</dbReference>
<keyword evidence="6" id="KW-1185">Reference proteome</keyword>
<dbReference type="AlphaFoldDB" id="A0A261F8S5"/>
<keyword evidence="2" id="KW-0238">DNA-binding</keyword>
<feature type="domain" description="HTH lacI-type" evidence="4">
    <location>
        <begin position="45"/>
        <end position="99"/>
    </location>
</feature>
<dbReference type="PANTHER" id="PTHR30146:SF155">
    <property type="entry name" value="ALANINE RACEMASE"/>
    <property type="match status" value="1"/>
</dbReference>
<name>A0A261F8S5_9BIFI</name>
<gene>
    <name evidence="5" type="ORF">AEAE_1093</name>
</gene>
<dbReference type="SUPFAM" id="SSF47413">
    <property type="entry name" value="lambda repressor-like DNA-binding domains"/>
    <property type="match status" value="1"/>
</dbReference>
<reference evidence="5 6" key="1">
    <citation type="journal article" date="2017" name="BMC Genomics">
        <title>Comparative genomic and phylogenomic analyses of the Bifidobacteriaceae family.</title>
        <authorList>
            <person name="Lugli G.A."/>
            <person name="Milani C."/>
            <person name="Turroni F."/>
            <person name="Duranti S."/>
            <person name="Mancabelli L."/>
            <person name="Mangifesta M."/>
            <person name="Ferrario C."/>
            <person name="Modesto M."/>
            <person name="Mattarelli P."/>
            <person name="Jiri K."/>
            <person name="van Sinderen D."/>
            <person name="Ventura M."/>
        </authorList>
    </citation>
    <scope>NUCLEOTIDE SEQUENCE [LARGE SCALE GENOMIC DNA]</scope>
    <source>
        <strain evidence="5 6">LMG 21773</strain>
    </source>
</reference>
<comment type="caution">
    <text evidence="5">The sequence shown here is derived from an EMBL/GenBank/DDBJ whole genome shotgun (WGS) entry which is preliminary data.</text>
</comment>
<evidence type="ECO:0000256" key="2">
    <source>
        <dbReference type="ARBA" id="ARBA00023125"/>
    </source>
</evidence>
<dbReference type="Proteomes" id="UP000228976">
    <property type="component" value="Unassembled WGS sequence"/>
</dbReference>
<dbReference type="Pfam" id="PF13377">
    <property type="entry name" value="Peripla_BP_3"/>
    <property type="match status" value="1"/>
</dbReference>
<dbReference type="Pfam" id="PF00356">
    <property type="entry name" value="LacI"/>
    <property type="match status" value="1"/>
</dbReference>
<dbReference type="PROSITE" id="PS00356">
    <property type="entry name" value="HTH_LACI_1"/>
    <property type="match status" value="1"/>
</dbReference>